<keyword evidence="1" id="KW-0479">Metal-binding</keyword>
<accession>A0AAN8YD05</accession>
<keyword evidence="2 4" id="KW-0863">Zinc-finger</keyword>
<dbReference type="InterPro" id="IPR049808">
    <property type="entry name" value="CONSTANS-like_Bbox1"/>
</dbReference>
<dbReference type="InterPro" id="IPR000315">
    <property type="entry name" value="Znf_B-box"/>
</dbReference>
<keyword evidence="3" id="KW-0862">Zinc</keyword>
<keyword evidence="7" id="KW-1185">Reference proteome</keyword>
<dbReference type="PANTHER" id="PTHR31717:SF142">
    <property type="entry name" value="B-BOX DOMAIN PROTEIN 30-RELATED"/>
    <property type="match status" value="1"/>
</dbReference>
<evidence type="ECO:0000313" key="6">
    <source>
        <dbReference type="EMBL" id="KAK6784993.1"/>
    </source>
</evidence>
<evidence type="ECO:0000256" key="4">
    <source>
        <dbReference type="PROSITE-ProRule" id="PRU00024"/>
    </source>
</evidence>
<dbReference type="PANTHER" id="PTHR31717">
    <property type="entry name" value="ZINC FINGER PROTEIN CONSTANS-LIKE 10"/>
    <property type="match status" value="1"/>
</dbReference>
<name>A0AAN8YD05_SOLBU</name>
<dbReference type="CDD" id="cd19821">
    <property type="entry name" value="Bbox1_BBX-like"/>
    <property type="match status" value="1"/>
</dbReference>
<evidence type="ECO:0000256" key="3">
    <source>
        <dbReference type="ARBA" id="ARBA00022833"/>
    </source>
</evidence>
<evidence type="ECO:0000256" key="2">
    <source>
        <dbReference type="ARBA" id="ARBA00022771"/>
    </source>
</evidence>
<dbReference type="GO" id="GO:0008270">
    <property type="term" value="F:zinc ion binding"/>
    <property type="evidence" value="ECO:0007669"/>
    <property type="project" value="UniProtKB-KW"/>
</dbReference>
<dbReference type="Proteomes" id="UP001371456">
    <property type="component" value="Unassembled WGS sequence"/>
</dbReference>
<evidence type="ECO:0000256" key="1">
    <source>
        <dbReference type="ARBA" id="ARBA00022723"/>
    </source>
</evidence>
<protein>
    <recommendedName>
        <fullName evidence="5">B box-type domain-containing protein</fullName>
    </recommendedName>
</protein>
<evidence type="ECO:0000259" key="5">
    <source>
        <dbReference type="PROSITE" id="PS50119"/>
    </source>
</evidence>
<reference evidence="6 7" key="1">
    <citation type="submission" date="2024-02" db="EMBL/GenBank/DDBJ databases">
        <title>de novo genome assembly of Solanum bulbocastanum strain 11H21.</title>
        <authorList>
            <person name="Hosaka A.J."/>
        </authorList>
    </citation>
    <scope>NUCLEOTIDE SEQUENCE [LARGE SCALE GENOMIC DNA]</scope>
    <source>
        <tissue evidence="6">Young leaves</tissue>
    </source>
</reference>
<evidence type="ECO:0000313" key="7">
    <source>
        <dbReference type="Proteomes" id="UP001371456"/>
    </source>
</evidence>
<feature type="domain" description="B box-type" evidence="5">
    <location>
        <begin position="30"/>
        <end position="71"/>
    </location>
</feature>
<comment type="caution">
    <text evidence="6">The sequence shown here is derived from an EMBL/GenBank/DDBJ whole genome shotgun (WGS) entry which is preliminary data.</text>
</comment>
<gene>
    <name evidence="6" type="ORF">RDI58_018448</name>
</gene>
<dbReference type="EMBL" id="JBANQN010000007">
    <property type="protein sequence ID" value="KAK6784993.1"/>
    <property type="molecule type" value="Genomic_DNA"/>
</dbReference>
<proteinExistence type="predicted"/>
<dbReference type="SMART" id="SM00336">
    <property type="entry name" value="BBOX"/>
    <property type="match status" value="1"/>
</dbReference>
<organism evidence="6 7">
    <name type="scientific">Solanum bulbocastanum</name>
    <name type="common">Wild potato</name>
    <dbReference type="NCBI Taxonomy" id="147425"/>
    <lineage>
        <taxon>Eukaryota</taxon>
        <taxon>Viridiplantae</taxon>
        <taxon>Streptophyta</taxon>
        <taxon>Embryophyta</taxon>
        <taxon>Tracheophyta</taxon>
        <taxon>Spermatophyta</taxon>
        <taxon>Magnoliopsida</taxon>
        <taxon>eudicotyledons</taxon>
        <taxon>Gunneridae</taxon>
        <taxon>Pentapetalae</taxon>
        <taxon>asterids</taxon>
        <taxon>lamiids</taxon>
        <taxon>Solanales</taxon>
        <taxon>Solanaceae</taxon>
        <taxon>Solanoideae</taxon>
        <taxon>Solaneae</taxon>
        <taxon>Solanum</taxon>
    </lineage>
</organism>
<sequence length="131" mass="14683">MCSGRREGEEETTSISYCKGPLKEGESIIRSTISCALCSSEASVYCEADNAFLCRKCDRSVHGANFLAQRHIRCLLCRVCQKTTRRFLIGTSSELILPMIAGLEQRNRSRSADSETTDYRTTPQELFLFIG</sequence>
<dbReference type="PROSITE" id="PS50119">
    <property type="entry name" value="ZF_BBOX"/>
    <property type="match status" value="1"/>
</dbReference>
<dbReference type="AlphaFoldDB" id="A0AAN8YD05"/>